<reference evidence="2 3" key="1">
    <citation type="submission" date="2015-07" db="EMBL/GenBank/DDBJ databases">
        <title>Whole genome sequencing of Bosea vaviloviae isolated from cave pool.</title>
        <authorList>
            <person name="Tan N.E.H."/>
            <person name="Lee Y.P."/>
            <person name="Gan H.M."/>
            <person name="Barton H."/>
            <person name="Savka M.A."/>
        </authorList>
    </citation>
    <scope>NUCLEOTIDE SEQUENCE [LARGE SCALE GENOMIC DNA]</scope>
    <source>
        <strain evidence="2 3">SD260</strain>
    </source>
</reference>
<comment type="caution">
    <text evidence="2">The sequence shown here is derived from an EMBL/GenBank/DDBJ whole genome shotgun (WGS) entry which is preliminary data.</text>
</comment>
<dbReference type="EMBL" id="LGSZ01000040">
    <property type="protein sequence ID" value="KPH80601.1"/>
    <property type="molecule type" value="Genomic_DNA"/>
</dbReference>
<keyword evidence="3" id="KW-1185">Reference proteome</keyword>
<gene>
    <name evidence="2" type="ORF">AE618_12655</name>
</gene>
<evidence type="ECO:0000256" key="1">
    <source>
        <dbReference type="SAM" id="MobiDB-lite"/>
    </source>
</evidence>
<dbReference type="Proteomes" id="UP000037822">
    <property type="component" value="Unassembled WGS sequence"/>
</dbReference>
<dbReference type="AlphaFoldDB" id="A0A0N1F3U0"/>
<dbReference type="OrthoDB" id="8162729at2"/>
<evidence type="ECO:0000313" key="2">
    <source>
        <dbReference type="EMBL" id="KPH80601.1"/>
    </source>
</evidence>
<accession>A0A0N1F3U0</accession>
<sequence length="83" mass="8721">MAKDDVTKGQQPEALATFAASARNDGKKPDEIGLTATPETGPIPASSEEKAEAATKVLREGVLQRDQGADEAIDALPDRTRDS</sequence>
<protein>
    <submittedName>
        <fullName evidence="2">Uncharacterized protein</fullName>
    </submittedName>
</protein>
<dbReference type="PATRIC" id="fig|1526658.3.peg.3966"/>
<proteinExistence type="predicted"/>
<dbReference type="RefSeq" id="WP_054209412.1">
    <property type="nucleotide sequence ID" value="NZ_LGSZ01000040.1"/>
</dbReference>
<organism evidence="2 3">
    <name type="scientific">Bosea vaviloviae</name>
    <dbReference type="NCBI Taxonomy" id="1526658"/>
    <lineage>
        <taxon>Bacteria</taxon>
        <taxon>Pseudomonadati</taxon>
        <taxon>Pseudomonadota</taxon>
        <taxon>Alphaproteobacteria</taxon>
        <taxon>Hyphomicrobiales</taxon>
        <taxon>Boseaceae</taxon>
        <taxon>Bosea</taxon>
    </lineage>
</organism>
<name>A0A0N1F3U0_9HYPH</name>
<feature type="region of interest" description="Disordered" evidence="1">
    <location>
        <begin position="19"/>
        <end position="83"/>
    </location>
</feature>
<evidence type="ECO:0000313" key="3">
    <source>
        <dbReference type="Proteomes" id="UP000037822"/>
    </source>
</evidence>
<feature type="compositionally biased region" description="Basic and acidic residues" evidence="1">
    <location>
        <begin position="47"/>
        <end position="63"/>
    </location>
</feature>